<evidence type="ECO:0000256" key="2">
    <source>
        <dbReference type="ARBA" id="ARBA00022692"/>
    </source>
</evidence>
<evidence type="ECO:0000256" key="1">
    <source>
        <dbReference type="ARBA" id="ARBA00004141"/>
    </source>
</evidence>
<evidence type="ECO:0000259" key="10">
    <source>
        <dbReference type="PROSITE" id="PS51371"/>
    </source>
</evidence>
<dbReference type="InterPro" id="IPR046342">
    <property type="entry name" value="CBS_dom_sf"/>
</dbReference>
<feature type="transmembrane region" description="Helical" evidence="9">
    <location>
        <begin position="6"/>
        <end position="36"/>
    </location>
</feature>
<keyword evidence="13" id="KW-1185">Reference proteome</keyword>
<protein>
    <submittedName>
        <fullName evidence="12">HlyC/CorC family transporter</fullName>
    </submittedName>
</protein>
<dbReference type="AlphaFoldDB" id="A0A545T3M2"/>
<evidence type="ECO:0000256" key="4">
    <source>
        <dbReference type="ARBA" id="ARBA00022989"/>
    </source>
</evidence>
<evidence type="ECO:0000256" key="7">
    <source>
        <dbReference type="PROSITE-ProRule" id="PRU00703"/>
    </source>
</evidence>
<dbReference type="Proteomes" id="UP000319732">
    <property type="component" value="Unassembled WGS sequence"/>
</dbReference>
<dbReference type="PROSITE" id="PS51371">
    <property type="entry name" value="CBS"/>
    <property type="match status" value="2"/>
</dbReference>
<dbReference type="PANTHER" id="PTHR22777">
    <property type="entry name" value="HEMOLYSIN-RELATED"/>
    <property type="match status" value="1"/>
</dbReference>
<dbReference type="OrthoDB" id="9797674at2"/>
<name>A0A545T3M2_9GAMM</name>
<dbReference type="InterPro" id="IPR002550">
    <property type="entry name" value="CNNM"/>
</dbReference>
<keyword evidence="3" id="KW-0677">Repeat</keyword>
<organism evidence="12 13">
    <name type="scientific">Exilibacterium tricleocarpae</name>
    <dbReference type="NCBI Taxonomy" id="2591008"/>
    <lineage>
        <taxon>Bacteria</taxon>
        <taxon>Pseudomonadati</taxon>
        <taxon>Pseudomonadota</taxon>
        <taxon>Gammaproteobacteria</taxon>
        <taxon>Cellvibrionales</taxon>
        <taxon>Cellvibrionaceae</taxon>
        <taxon>Exilibacterium</taxon>
    </lineage>
</organism>
<evidence type="ECO:0000256" key="8">
    <source>
        <dbReference type="PROSITE-ProRule" id="PRU01193"/>
    </source>
</evidence>
<evidence type="ECO:0000256" key="9">
    <source>
        <dbReference type="SAM" id="Phobius"/>
    </source>
</evidence>
<feature type="transmembrane region" description="Helical" evidence="9">
    <location>
        <begin position="57"/>
        <end position="76"/>
    </location>
</feature>
<dbReference type="PANTHER" id="PTHR22777:SF4">
    <property type="entry name" value="UPF0053 PROTEIN SLL1254"/>
    <property type="match status" value="1"/>
</dbReference>
<dbReference type="RefSeq" id="WP_142928588.1">
    <property type="nucleotide sequence ID" value="NZ_ML660099.1"/>
</dbReference>
<gene>
    <name evidence="12" type="ORF">FKG94_19405</name>
</gene>
<accession>A0A545T3M2</accession>
<keyword evidence="6 8" id="KW-0472">Membrane</keyword>
<feature type="domain" description="CBS" evidence="10">
    <location>
        <begin position="263"/>
        <end position="321"/>
    </location>
</feature>
<sequence length="350" mass="39211">MVLLFTYLFVAIGFSFLCSIAEAVLLSVTTPHIALLEKNKKPSGRLLRRLKDDVHSPLAAILTLNTIAHTVGAAGVGAQSTVVFGSGYVGITSAILTLLILVFSEIIPKTLGAHYWRRLAPITAYGLKYLILALYPFVKLSKKLTQGLANEPTLKGFSRHEFAAMAELSVDEGQLARRESEMLKNLLRLRETRVKDVMTPRTVVFSLPEDTTVADYFTNYNNARFSRVPIYAGDHEKVTGFVLRSDLLEAHVNTDGTGKVKNYRRELNAVSPSISLSRAFEEFLKRRAHIMLVVDEYGGMEGILTLEDVLETLLGLEIIDEGDKTEDMQKLARRLWKRRARKMNVRVDKQ</sequence>
<evidence type="ECO:0000259" key="11">
    <source>
        <dbReference type="PROSITE" id="PS51846"/>
    </source>
</evidence>
<comment type="caution">
    <text evidence="12">The sequence shown here is derived from an EMBL/GenBank/DDBJ whole genome shotgun (WGS) entry which is preliminary data.</text>
</comment>
<keyword evidence="5 7" id="KW-0129">CBS domain</keyword>
<feature type="transmembrane region" description="Helical" evidence="9">
    <location>
        <begin position="88"/>
        <end position="107"/>
    </location>
</feature>
<dbReference type="Pfam" id="PF01595">
    <property type="entry name" value="CNNM"/>
    <property type="match status" value="1"/>
</dbReference>
<dbReference type="InterPro" id="IPR000644">
    <property type="entry name" value="CBS_dom"/>
</dbReference>
<dbReference type="SUPFAM" id="SSF54631">
    <property type="entry name" value="CBS-domain pair"/>
    <property type="match status" value="1"/>
</dbReference>
<dbReference type="InterPro" id="IPR044751">
    <property type="entry name" value="Ion_transp-like_CBS"/>
</dbReference>
<reference evidence="12 13" key="1">
    <citation type="submission" date="2019-06" db="EMBL/GenBank/DDBJ databases">
        <title>Whole genome sequence for Cellvibrionaceae sp. R142.</title>
        <authorList>
            <person name="Wang G."/>
        </authorList>
    </citation>
    <scope>NUCLEOTIDE SEQUENCE [LARGE SCALE GENOMIC DNA]</scope>
    <source>
        <strain evidence="12 13">R142</strain>
    </source>
</reference>
<dbReference type="CDD" id="cd04590">
    <property type="entry name" value="CBS_pair_CorC_HlyC_assoc"/>
    <property type="match status" value="1"/>
</dbReference>
<dbReference type="EMBL" id="VHSG01000020">
    <property type="protein sequence ID" value="TQV71812.1"/>
    <property type="molecule type" value="Genomic_DNA"/>
</dbReference>
<evidence type="ECO:0000256" key="6">
    <source>
        <dbReference type="ARBA" id="ARBA00023136"/>
    </source>
</evidence>
<comment type="subcellular location">
    <subcellularLocation>
        <location evidence="1">Membrane</location>
        <topology evidence="1">Multi-pass membrane protein</topology>
    </subcellularLocation>
</comment>
<keyword evidence="4 8" id="KW-1133">Transmembrane helix</keyword>
<feature type="transmembrane region" description="Helical" evidence="9">
    <location>
        <begin position="119"/>
        <end position="138"/>
    </location>
</feature>
<dbReference type="SMART" id="SM00116">
    <property type="entry name" value="CBS"/>
    <property type="match status" value="2"/>
</dbReference>
<feature type="domain" description="CNNM transmembrane" evidence="11">
    <location>
        <begin position="1"/>
        <end position="179"/>
    </location>
</feature>
<keyword evidence="2 8" id="KW-0812">Transmembrane</keyword>
<dbReference type="GO" id="GO:0005886">
    <property type="term" value="C:plasma membrane"/>
    <property type="evidence" value="ECO:0007669"/>
    <property type="project" value="TreeGrafter"/>
</dbReference>
<evidence type="ECO:0000313" key="12">
    <source>
        <dbReference type="EMBL" id="TQV71812.1"/>
    </source>
</evidence>
<evidence type="ECO:0000256" key="3">
    <source>
        <dbReference type="ARBA" id="ARBA00022737"/>
    </source>
</evidence>
<evidence type="ECO:0000313" key="13">
    <source>
        <dbReference type="Proteomes" id="UP000319732"/>
    </source>
</evidence>
<feature type="domain" description="CBS" evidence="10">
    <location>
        <begin position="198"/>
        <end position="260"/>
    </location>
</feature>
<evidence type="ECO:0000256" key="5">
    <source>
        <dbReference type="ARBA" id="ARBA00023122"/>
    </source>
</evidence>
<dbReference type="Pfam" id="PF00571">
    <property type="entry name" value="CBS"/>
    <property type="match status" value="2"/>
</dbReference>
<dbReference type="PROSITE" id="PS51846">
    <property type="entry name" value="CNNM"/>
    <property type="match status" value="1"/>
</dbReference>
<dbReference type="Gene3D" id="3.10.580.10">
    <property type="entry name" value="CBS-domain"/>
    <property type="match status" value="1"/>
</dbReference>
<proteinExistence type="predicted"/>